<feature type="region of interest" description="Disordered" evidence="2">
    <location>
        <begin position="1769"/>
        <end position="1986"/>
    </location>
</feature>
<name>A0A9P1M433_9DINO</name>
<dbReference type="OrthoDB" id="446306at2759"/>
<feature type="compositionally biased region" description="Basic and acidic residues" evidence="2">
    <location>
        <begin position="1895"/>
        <end position="1908"/>
    </location>
</feature>
<organism evidence="5">
    <name type="scientific">Cladocopium goreaui</name>
    <dbReference type="NCBI Taxonomy" id="2562237"/>
    <lineage>
        <taxon>Eukaryota</taxon>
        <taxon>Sar</taxon>
        <taxon>Alveolata</taxon>
        <taxon>Dinophyceae</taxon>
        <taxon>Suessiales</taxon>
        <taxon>Symbiodiniaceae</taxon>
        <taxon>Cladocopium</taxon>
    </lineage>
</organism>
<sequence length="2629" mass="294540">PMASSPAHGQDPPFAEQRRDDLEPLENDPWARPAQVGTPMSQTPLEPRSDGGRKHVDYRLDPAPSWGGDSPEKHFKEYHRNLQLWLVEAEARIPHNLIGKRIIDSIPLGSKLSTLLAHLTVDEITASDGHQVILSIIEEAHAYLKDHRLEQAFDEAIFRGRRERGQSMTAFLASKKASFAELRKQGLDLLSNAAGRHLLGHLILRQGGFSNDQRQRLKVVTNGSIDYKVETYAEMEMADDDPDLFEDLVCLNEENEVQMTFPEELPMVMDESDALETLGNNLENIFYETRERLKGKGKGKSKKGKGKGFAKTFGQAAYPGFGGGRGGCLEHRRMLQASRNARGYDRPSWQSRAGTRMSLHELKAKSRCHQCKQVGHWSKECPQRGKLSSGPRSTVSAGGTSNSSMSTGFFVEPPRSMASFSGERYFSGAAKYVERPFSGLSFVFLGVNKSTGTALVDTAAQHGLVGLETLEAHDQFLHEHFGLRVQWSHEAGGSVRGVCGAEETTRIAYVPIGLGGKSGVLRVQVVPGDIPFLLPAYFLTELEAVIDMKHGTIMYMALGVKQDMNRLSTGHVSVSIVEFGDGFHVPATFCGTRSKAWSTKAVPDWSQLSTSHAPGSVAMGPVAALVAAVLHLHFPSREQLEKQIYDLQQQEQKMVATAAATSSMSTPGQLNIARREERQQPLACIMGRGKYLVPQLEASPQCPHSKTTHGANRMMSYQRCLDCQQEQQMPLTPLKDLQHWNHNLAFLQTDFLKRMVNLELEKKKQEATGSLGAQPKGLAKAQPKSVAKATAVKSRAQPVPTLIEPKDEEEETFLNNAVFIGDEEDMVMEQYTNPPPQQPCSRCQRGLVSLMRDTANQQLVWNCNNPACAFCCPDVNDILEPAQGVFLCPQCQAAELLPIRGEARLGYWMKDGNPHLETDENLGLNKSYDQIIEALDVDPLTTYVAIGYGDFVKGLTSVVTMPVISRRIILTKNGDGFWCAVNVSNIPGNDYQFGSTVHYMVFYEFTPEFVSYMVDVEFENETTLSRTTKTELSNSLDNALGDLSVYWTLWENSDEPHDVVEIFGNLPQERNAIAELYSPPRVVEAAIARGLVADLSIDLSTGYDLSLPAEKERAREQIRKRKPRLLVTSPPCTKFSPLQNIRKYPELLQEELGPAIDHMDFSMEMQEEQLSRGDLGLHEHPDLATSWELPKVQQFLSHEEVLLIKSHLCRFGLIINGKLSRKSTLFATTCDAIAANLQRLCNCVDGHQQLINGLPHQAQTYPPALVKAIVDGLIQDWVDQQQGRPTRLPDHGDLCQWIDELFPEQHHHWRHFHGSAILTVRRPQHVPVCGPGHRTVRWTWVLNPIDGKWLQLEQARTGKPKKLEIKYEYMIVLYHHPEIFMTLAEGSSVSMSEKNMVLRAHVNLGHPSVKEFVRLLKAAGTRNDIITYVLREFHCEGCLKERKQPTRLPSATPRTYDFNVVVGVDLLFVYGHNDKDEHPILNVTCMGTLYSTFTMVDAHRRGAALVWSSFLKCWLRTFGSPSFLIMDQGLEFQGNFIDGLGSHGIQPILIDRDAPFQNGVTERRGGLFKEVYYKTRELHQPANLQEVQDMVHEVSWALQTMTNRSGYSPAQRVFGKQPSIAMEILNDSGEYTFSNTNDEAWKRSEQIRQAARKALVEIDGRERLQRAARARPRRALENLQFEESEPVNVWRQGKRASQAKVGPCFVVLQKGDTVWVTRRGELWKCHKSQVFKMGNLEKQGLEAIPLELLRAKEKPRFHPEKLGYVDVESEGEPRLPSVQDLPPQAQQLQPQRQKTNNDDIHRRAPQTPRGPPEGLRTPNPKTPRTSQTQPTTPVMQPSQLPQPTTPAIHRAMPVTPLPATIIPVPESPPQSRSQSPAPAQPTQEPTTTTTTETTTLDKHTQYRTDKTNRSRSPPGREQVTTSTASPSTAKPTAKQNIAPQPATQSQQTPPATEADELWRATVENERARSSTTPATQQQPDEPPPLRCWRRYDLAAKRYRASNSKGPLWGDVTRHITIDLDASIVIQDKIITDNLTVHNLHERLPVGVDNIETILVYRQIPGHPDPGEPFNDRVLQGARPLLPDQLPEEDARLVDAGMKRGLEDPTPNERVTNKSKIFGMWRADDLTEWGDKKIHPVIANQRDLQNFKKLDKNDIYYEMNKKLQDDITSLAYLTKQSGKELNEKKLTEAELKLFREAKLLEINNLINSNAIEIVLNEKELAEIKEHKAHRIMPSRFILTKKAGEVGESWKAKARWILLGHKDPDAMSLERYAPTPSSTTVMMCLQIIATMKFHLYIMDVSSAFGQSDPHEREQGPLFASMPPTGIPNVPQHALVRVLTAVYGLVNAPAIWRKTVRRHLIELGYLESVFDPCLYYLKPDETEMAEFGKFGVAGIVLLDVDDFCQGGGERHESLMGELRQRLKFGKWRDVYGNSAEYIGRTLKQLPSYEIQVSMKRYIEEKLRPVTLSKERAKEKTSPLTEQETTWLRGVGGSLLWVGKEGRPDVGAACAMAMSWSTGGPTVDHIHMANKTVDELKQTADVVIRVIPITASDGIWMSVADASMANADSSKSQGGYIIAFAEAKIMAGQRAAFSINSWRSHKLKRVVKATLGSEALAMDDALAEIEWVSSSMA</sequence>
<dbReference type="PROSITE" id="PS50994">
    <property type="entry name" value="INTEGRASE"/>
    <property type="match status" value="1"/>
</dbReference>
<dbReference type="InterPro" id="IPR036875">
    <property type="entry name" value="Znf_CCHC_sf"/>
</dbReference>
<evidence type="ECO:0000259" key="4">
    <source>
        <dbReference type="PROSITE" id="PS50994"/>
    </source>
</evidence>
<reference evidence="6" key="2">
    <citation type="submission" date="2024-04" db="EMBL/GenBank/DDBJ databases">
        <authorList>
            <person name="Chen Y."/>
            <person name="Shah S."/>
            <person name="Dougan E. K."/>
            <person name="Thang M."/>
            <person name="Chan C."/>
        </authorList>
    </citation>
    <scope>NUCLEOTIDE SEQUENCE [LARGE SCALE GENOMIC DNA]</scope>
</reference>
<feature type="domain" description="Integrase catalytic" evidence="4">
    <location>
        <begin position="1449"/>
        <end position="1617"/>
    </location>
</feature>
<feature type="non-terminal residue" evidence="5">
    <location>
        <position position="2629"/>
    </location>
</feature>
<feature type="region of interest" description="Disordered" evidence="2">
    <location>
        <begin position="1"/>
        <end position="72"/>
    </location>
</feature>
<comment type="caution">
    <text evidence="5">The sequence shown here is derived from an EMBL/GenBank/DDBJ whole genome shotgun (WGS) entry which is preliminary data.</text>
</comment>
<dbReference type="GO" id="GO:0003676">
    <property type="term" value="F:nucleic acid binding"/>
    <property type="evidence" value="ECO:0007669"/>
    <property type="project" value="InterPro"/>
</dbReference>
<dbReference type="PROSITE" id="PS50158">
    <property type="entry name" value="ZF_CCHC"/>
    <property type="match status" value="1"/>
</dbReference>
<proteinExistence type="predicted"/>
<dbReference type="GO" id="GO:0015074">
    <property type="term" value="P:DNA integration"/>
    <property type="evidence" value="ECO:0007669"/>
    <property type="project" value="InterPro"/>
</dbReference>
<feature type="domain" description="CCHC-type" evidence="3">
    <location>
        <begin position="367"/>
        <end position="383"/>
    </location>
</feature>
<dbReference type="Gene3D" id="4.10.60.10">
    <property type="entry name" value="Zinc finger, CCHC-type"/>
    <property type="match status" value="1"/>
</dbReference>
<feature type="compositionally biased region" description="Basic and acidic residues" evidence="2">
    <location>
        <begin position="47"/>
        <end position="60"/>
    </location>
</feature>
<feature type="region of interest" description="Disordered" evidence="2">
    <location>
        <begin position="381"/>
        <end position="403"/>
    </location>
</feature>
<keyword evidence="1" id="KW-0479">Metal-binding</keyword>
<protein>
    <submittedName>
        <fullName evidence="5">Uncharacterized protein</fullName>
    </submittedName>
</protein>
<feature type="compositionally biased region" description="Low complexity" evidence="2">
    <location>
        <begin position="1822"/>
        <end position="1833"/>
    </location>
</feature>
<dbReference type="Pfam" id="PF00098">
    <property type="entry name" value="zf-CCHC"/>
    <property type="match status" value="1"/>
</dbReference>
<feature type="compositionally biased region" description="Low complexity" evidence="2">
    <location>
        <begin position="1779"/>
        <end position="1793"/>
    </location>
</feature>
<gene>
    <name evidence="5" type="ORF">C1SCF055_LOCUS43329</name>
</gene>
<dbReference type="InterPro" id="IPR021109">
    <property type="entry name" value="Peptidase_aspartic_dom_sf"/>
</dbReference>
<dbReference type="InterPro" id="IPR001878">
    <property type="entry name" value="Znf_CCHC"/>
</dbReference>
<dbReference type="SUPFAM" id="SSF53098">
    <property type="entry name" value="Ribonuclease H-like"/>
    <property type="match status" value="1"/>
</dbReference>
<feature type="compositionally biased region" description="Low complexity" evidence="2">
    <location>
        <begin position="1920"/>
        <end position="1952"/>
    </location>
</feature>
<feature type="compositionally biased region" description="Polar residues" evidence="2">
    <location>
        <begin position="390"/>
        <end position="403"/>
    </location>
</feature>
<dbReference type="SUPFAM" id="SSF57756">
    <property type="entry name" value="Retrovirus zinc finger-like domains"/>
    <property type="match status" value="1"/>
</dbReference>
<feature type="compositionally biased region" description="Low complexity" evidence="2">
    <location>
        <begin position="1869"/>
        <end position="1894"/>
    </location>
</feature>
<dbReference type="InterPro" id="IPR001584">
    <property type="entry name" value="Integrase_cat-core"/>
</dbReference>
<evidence type="ECO:0000313" key="6">
    <source>
        <dbReference type="EMBL" id="CAL1172164.1"/>
    </source>
</evidence>
<evidence type="ECO:0000259" key="3">
    <source>
        <dbReference type="PROSITE" id="PS50158"/>
    </source>
</evidence>
<dbReference type="Pfam" id="PF07727">
    <property type="entry name" value="RVT_2"/>
    <property type="match status" value="1"/>
</dbReference>
<dbReference type="Gene3D" id="3.30.420.10">
    <property type="entry name" value="Ribonuclease H-like superfamily/Ribonuclease H"/>
    <property type="match status" value="1"/>
</dbReference>
<evidence type="ECO:0000256" key="1">
    <source>
        <dbReference type="PROSITE-ProRule" id="PRU00047"/>
    </source>
</evidence>
<reference evidence="5" key="1">
    <citation type="submission" date="2022-10" db="EMBL/GenBank/DDBJ databases">
        <authorList>
            <person name="Chen Y."/>
            <person name="Dougan E. K."/>
            <person name="Chan C."/>
            <person name="Rhodes N."/>
            <person name="Thang M."/>
        </authorList>
    </citation>
    <scope>NUCLEOTIDE SEQUENCE</scope>
</reference>
<dbReference type="InterPro" id="IPR013103">
    <property type="entry name" value="RVT_2"/>
</dbReference>
<dbReference type="GO" id="GO:0008270">
    <property type="term" value="F:zinc ion binding"/>
    <property type="evidence" value="ECO:0007669"/>
    <property type="project" value="UniProtKB-KW"/>
</dbReference>
<dbReference type="Gene3D" id="2.40.70.10">
    <property type="entry name" value="Acid Proteases"/>
    <property type="match status" value="1"/>
</dbReference>
<dbReference type="InterPro" id="IPR012337">
    <property type="entry name" value="RNaseH-like_sf"/>
</dbReference>
<evidence type="ECO:0000313" key="5">
    <source>
        <dbReference type="EMBL" id="CAI4018789.1"/>
    </source>
</evidence>
<dbReference type="EMBL" id="CAMXCT020006714">
    <property type="protein sequence ID" value="CAL1172164.1"/>
    <property type="molecule type" value="Genomic_DNA"/>
</dbReference>
<dbReference type="EMBL" id="CAMXCT010006714">
    <property type="protein sequence ID" value="CAI4018789.1"/>
    <property type="molecule type" value="Genomic_DNA"/>
</dbReference>
<keyword evidence="1" id="KW-0863">Zinc-finger</keyword>
<dbReference type="InterPro" id="IPR036397">
    <property type="entry name" value="RNaseH_sf"/>
</dbReference>
<dbReference type="SMART" id="SM00343">
    <property type="entry name" value="ZnF_C2HC"/>
    <property type="match status" value="1"/>
</dbReference>
<feature type="compositionally biased region" description="Polar residues" evidence="2">
    <location>
        <begin position="1969"/>
        <end position="1979"/>
    </location>
</feature>
<evidence type="ECO:0000256" key="2">
    <source>
        <dbReference type="SAM" id="MobiDB-lite"/>
    </source>
</evidence>
<accession>A0A9P1M433</accession>
<keyword evidence="1" id="KW-0862">Zinc</keyword>
<feature type="compositionally biased region" description="Basic and acidic residues" evidence="2">
    <location>
        <begin position="1956"/>
        <end position="1968"/>
    </location>
</feature>